<sequence>MVPRKPESDPPKAVTKKADNGVIKPKKNSYHKVRKLPNGLLDLEPKGDRYLELVIPGIYGDREFEFKACRDQLAENPLALLRVCRQVYAETSLLPYKLNPFSLDHVSSGLWAQQRLPCQLALLPKIYLVSSNGFTFVHWEDVIYRDFFSLQPMYWDGFAKYGHLFRSLKKIVVVVKQSEQAQEAGRDFRAWINDLALPKWNMREQHQVKMRANLQIDFRGVSV</sequence>
<reference evidence="2" key="1">
    <citation type="journal article" date="2020" name="Stud. Mycol.">
        <title>101 Dothideomycetes genomes: a test case for predicting lifestyles and emergence of pathogens.</title>
        <authorList>
            <person name="Haridas S."/>
            <person name="Albert R."/>
            <person name="Binder M."/>
            <person name="Bloem J."/>
            <person name="Labutti K."/>
            <person name="Salamov A."/>
            <person name="Andreopoulos B."/>
            <person name="Baker S."/>
            <person name="Barry K."/>
            <person name="Bills G."/>
            <person name="Bluhm B."/>
            <person name="Cannon C."/>
            <person name="Castanera R."/>
            <person name="Culley D."/>
            <person name="Daum C."/>
            <person name="Ezra D."/>
            <person name="Gonzalez J."/>
            <person name="Henrissat B."/>
            <person name="Kuo A."/>
            <person name="Liang C."/>
            <person name="Lipzen A."/>
            <person name="Lutzoni F."/>
            <person name="Magnuson J."/>
            <person name="Mondo S."/>
            <person name="Nolan M."/>
            <person name="Ohm R."/>
            <person name="Pangilinan J."/>
            <person name="Park H.-J."/>
            <person name="Ramirez L."/>
            <person name="Alfaro M."/>
            <person name="Sun H."/>
            <person name="Tritt A."/>
            <person name="Yoshinaga Y."/>
            <person name="Zwiers L.-H."/>
            <person name="Turgeon B."/>
            <person name="Goodwin S."/>
            <person name="Spatafora J."/>
            <person name="Crous P."/>
            <person name="Grigoriev I."/>
        </authorList>
    </citation>
    <scope>NUCLEOTIDE SEQUENCE</scope>
    <source>
        <strain evidence="2">CBS 107.79</strain>
    </source>
</reference>
<feature type="region of interest" description="Disordered" evidence="1">
    <location>
        <begin position="1"/>
        <end position="21"/>
    </location>
</feature>
<feature type="compositionally biased region" description="Basic and acidic residues" evidence="1">
    <location>
        <begin position="1"/>
        <end position="10"/>
    </location>
</feature>
<proteinExistence type="predicted"/>
<dbReference type="EMBL" id="ML976705">
    <property type="protein sequence ID" value="KAF1969828.1"/>
    <property type="molecule type" value="Genomic_DNA"/>
</dbReference>
<organism evidence="2 3">
    <name type="scientific">Bimuria novae-zelandiae CBS 107.79</name>
    <dbReference type="NCBI Taxonomy" id="1447943"/>
    <lineage>
        <taxon>Eukaryota</taxon>
        <taxon>Fungi</taxon>
        <taxon>Dikarya</taxon>
        <taxon>Ascomycota</taxon>
        <taxon>Pezizomycotina</taxon>
        <taxon>Dothideomycetes</taxon>
        <taxon>Pleosporomycetidae</taxon>
        <taxon>Pleosporales</taxon>
        <taxon>Massarineae</taxon>
        <taxon>Didymosphaeriaceae</taxon>
        <taxon>Bimuria</taxon>
    </lineage>
</organism>
<dbReference type="OrthoDB" id="3801132at2759"/>
<keyword evidence="3" id="KW-1185">Reference proteome</keyword>
<evidence type="ECO:0000313" key="3">
    <source>
        <dbReference type="Proteomes" id="UP000800036"/>
    </source>
</evidence>
<evidence type="ECO:0000256" key="1">
    <source>
        <dbReference type="SAM" id="MobiDB-lite"/>
    </source>
</evidence>
<dbReference type="AlphaFoldDB" id="A0A6A5UYX2"/>
<evidence type="ECO:0000313" key="2">
    <source>
        <dbReference type="EMBL" id="KAF1969828.1"/>
    </source>
</evidence>
<gene>
    <name evidence="2" type="ORF">BU23DRAFT_571142</name>
</gene>
<protein>
    <submittedName>
        <fullName evidence="2">Uncharacterized protein</fullName>
    </submittedName>
</protein>
<name>A0A6A5UYX2_9PLEO</name>
<accession>A0A6A5UYX2</accession>
<dbReference type="Proteomes" id="UP000800036">
    <property type="component" value="Unassembled WGS sequence"/>
</dbReference>